<dbReference type="InterPro" id="IPR017972">
    <property type="entry name" value="Cyt_P450_CS"/>
</dbReference>
<feature type="binding site" description="axial binding residue" evidence="9">
    <location>
        <position position="444"/>
    </location>
    <ligand>
        <name>heme</name>
        <dbReference type="ChEBI" id="CHEBI:30413"/>
    </ligand>
    <ligandPart>
        <name>Fe</name>
        <dbReference type="ChEBI" id="CHEBI:18248"/>
    </ligandPart>
</feature>
<reference evidence="12" key="1">
    <citation type="journal article" date="2014" name="Genome Announc.">
        <title>Draft Genome Sequence of the Yeast Pseudozyma antarctica Type Strain JCM10317, a Producer of the Glycolipid Biosurfactants, Mannosylerythritol Lipids.</title>
        <authorList>
            <person name="Saika A."/>
            <person name="Koike H."/>
            <person name="Hori T."/>
            <person name="Fukuoka T."/>
            <person name="Sato S."/>
            <person name="Habe H."/>
            <person name="Kitamoto D."/>
            <person name="Morita T."/>
        </authorList>
    </citation>
    <scope>NUCLEOTIDE SEQUENCE [LARGE SCALE GENOMIC DNA]</scope>
    <source>
        <strain evidence="12">JCM 10317</strain>
    </source>
</reference>
<dbReference type="GO" id="GO:0005506">
    <property type="term" value="F:iron ion binding"/>
    <property type="evidence" value="ECO:0007669"/>
    <property type="project" value="InterPro"/>
</dbReference>
<dbReference type="SUPFAM" id="SSF48264">
    <property type="entry name" value="Cytochrome P450"/>
    <property type="match status" value="1"/>
</dbReference>
<dbReference type="InterPro" id="IPR001128">
    <property type="entry name" value="Cyt_P450"/>
</dbReference>
<dbReference type="RefSeq" id="XP_014656613.1">
    <property type="nucleotide sequence ID" value="XM_014801127.1"/>
</dbReference>
<evidence type="ECO:0000256" key="10">
    <source>
        <dbReference type="RuleBase" id="RU000461"/>
    </source>
</evidence>
<dbReference type="HOGENOM" id="CLU_001570_2_1_1"/>
<dbReference type="GeneID" id="26304324"/>
<evidence type="ECO:0000313" key="11">
    <source>
        <dbReference type="EMBL" id="GAK65409.1"/>
    </source>
</evidence>
<evidence type="ECO:0000313" key="12">
    <source>
        <dbReference type="Proteomes" id="UP000053758"/>
    </source>
</evidence>
<dbReference type="InterPro" id="IPR036396">
    <property type="entry name" value="Cyt_P450_sf"/>
</dbReference>
<protein>
    <submittedName>
        <fullName evidence="11">Cytochrome P450</fullName>
    </submittedName>
</protein>
<organism evidence="11 12">
    <name type="scientific">Pseudozyma antarctica</name>
    <name type="common">Yeast</name>
    <name type="synonym">Candida antarctica</name>
    <dbReference type="NCBI Taxonomy" id="84753"/>
    <lineage>
        <taxon>Eukaryota</taxon>
        <taxon>Fungi</taxon>
        <taxon>Dikarya</taxon>
        <taxon>Basidiomycota</taxon>
        <taxon>Ustilaginomycotina</taxon>
        <taxon>Ustilaginomycetes</taxon>
        <taxon>Ustilaginales</taxon>
        <taxon>Ustilaginaceae</taxon>
        <taxon>Moesziomyces</taxon>
    </lineage>
</organism>
<keyword evidence="6 10" id="KW-0560">Oxidoreductase</keyword>
<dbReference type="PRINTS" id="PR00463">
    <property type="entry name" value="EP450I"/>
</dbReference>
<gene>
    <name evidence="11" type="ORF">PAN0_008c3626</name>
</gene>
<dbReference type="OrthoDB" id="1470350at2759"/>
<comment type="similarity">
    <text evidence="3 10">Belongs to the cytochrome P450 family.</text>
</comment>
<evidence type="ECO:0000256" key="5">
    <source>
        <dbReference type="ARBA" id="ARBA00022723"/>
    </source>
</evidence>
<dbReference type="PANTHER" id="PTHR46300:SF1">
    <property type="entry name" value="P450, PUTATIVE (EUROFUNG)-RELATED"/>
    <property type="match status" value="1"/>
</dbReference>
<evidence type="ECO:0000256" key="4">
    <source>
        <dbReference type="ARBA" id="ARBA00022617"/>
    </source>
</evidence>
<dbReference type="Pfam" id="PF00067">
    <property type="entry name" value="p450"/>
    <property type="match status" value="1"/>
</dbReference>
<evidence type="ECO:0000256" key="6">
    <source>
        <dbReference type="ARBA" id="ARBA00023002"/>
    </source>
</evidence>
<proteinExistence type="inferred from homology"/>
<keyword evidence="8 10" id="KW-0503">Monooxygenase</keyword>
<dbReference type="GO" id="GO:0004497">
    <property type="term" value="F:monooxygenase activity"/>
    <property type="evidence" value="ECO:0007669"/>
    <property type="project" value="UniProtKB-KW"/>
</dbReference>
<keyword evidence="7 9" id="KW-0408">Iron</keyword>
<accession>A0A081CFG3</accession>
<dbReference type="AlphaFoldDB" id="A0A081CFG3"/>
<dbReference type="EMBL" id="DF830075">
    <property type="protein sequence ID" value="GAK65409.1"/>
    <property type="molecule type" value="Genomic_DNA"/>
</dbReference>
<comment type="pathway">
    <text evidence="2">Secondary metabolite biosynthesis.</text>
</comment>
<evidence type="ECO:0000256" key="7">
    <source>
        <dbReference type="ARBA" id="ARBA00023004"/>
    </source>
</evidence>
<dbReference type="PANTHER" id="PTHR46300">
    <property type="entry name" value="P450, PUTATIVE (EUROFUNG)-RELATED-RELATED"/>
    <property type="match status" value="1"/>
</dbReference>
<evidence type="ECO:0000256" key="2">
    <source>
        <dbReference type="ARBA" id="ARBA00005179"/>
    </source>
</evidence>
<evidence type="ECO:0000256" key="8">
    <source>
        <dbReference type="ARBA" id="ARBA00023033"/>
    </source>
</evidence>
<dbReference type="PRINTS" id="PR00385">
    <property type="entry name" value="P450"/>
</dbReference>
<dbReference type="Gene3D" id="1.10.630.10">
    <property type="entry name" value="Cytochrome P450"/>
    <property type="match status" value="1"/>
</dbReference>
<keyword evidence="4 9" id="KW-0349">Heme</keyword>
<dbReference type="InterPro" id="IPR050364">
    <property type="entry name" value="Cytochrome_P450_fung"/>
</dbReference>
<dbReference type="GO" id="GO:0016705">
    <property type="term" value="F:oxidoreductase activity, acting on paired donors, with incorporation or reduction of molecular oxygen"/>
    <property type="evidence" value="ECO:0007669"/>
    <property type="project" value="InterPro"/>
</dbReference>
<dbReference type="Proteomes" id="UP000053758">
    <property type="component" value="Unassembled WGS sequence"/>
</dbReference>
<evidence type="ECO:0000256" key="9">
    <source>
        <dbReference type="PIRSR" id="PIRSR602401-1"/>
    </source>
</evidence>
<dbReference type="PROSITE" id="PS00086">
    <property type="entry name" value="CYTOCHROME_P450"/>
    <property type="match status" value="1"/>
</dbReference>
<name>A0A081CFG3_PSEA2</name>
<keyword evidence="5 9" id="KW-0479">Metal-binding</keyword>
<comment type="cofactor">
    <cofactor evidence="1 9">
        <name>heme</name>
        <dbReference type="ChEBI" id="CHEBI:30413"/>
    </cofactor>
</comment>
<evidence type="ECO:0000256" key="3">
    <source>
        <dbReference type="ARBA" id="ARBA00010617"/>
    </source>
</evidence>
<sequence length="525" mass="59053">MTDIRLALSAAVAVVALIVLRALVSRSTSARNLPPGPPPESWFTGNRIPSTHPWRTLEKWTRQFGDIYTLRIGSTYLFVLGQASSAHQIMDKQSGSSSDRPRQIMAGELISDNRRMLILPYGARWRLFRKVMHETLQDKAAKLYEPIQQHEATIAMLHLGRTPDRFQQIFKRYAAAVIMQVTYDYHITSVDDPLIKNVEECLSDLAYWIRPGTSLLDRYPPLLFLPTLINPWKRKGLELRAREQKLFMSQWNAVRSRVKTNQCQPCFVSKVQERQHELGITDAEGSSMAGSLFGAGSDTTASGLAIFVMAMCKFPTVLRKLQEEIDGVCGGDRCMPTFADLSPEQTPYLHAVVQETLRWRPISAGGFQHKLTQDVEYRGFLLPKGSSVVAPHWSISLDENEYPDPHVFRPERFLQGDEGEVKVKGTWFAAQRGSVAFGFGRRICPGLHIAMRSLIINLAAMAWCFDIAHPSGNPDNVDDLAFNSAANSHPLPFEAKFTFRSPAREKVVHDENRATGEFARLANQA</sequence>
<dbReference type="CDD" id="cd11065">
    <property type="entry name" value="CYP64-like"/>
    <property type="match status" value="1"/>
</dbReference>
<evidence type="ECO:0000256" key="1">
    <source>
        <dbReference type="ARBA" id="ARBA00001971"/>
    </source>
</evidence>
<dbReference type="GO" id="GO:0020037">
    <property type="term" value="F:heme binding"/>
    <property type="evidence" value="ECO:0007669"/>
    <property type="project" value="InterPro"/>
</dbReference>
<keyword evidence="12" id="KW-1185">Reference proteome</keyword>
<dbReference type="InterPro" id="IPR002401">
    <property type="entry name" value="Cyt_P450_E_grp-I"/>
</dbReference>